<name>A0AAW0SBT3_SCYPA</name>
<evidence type="ECO:0000259" key="6">
    <source>
        <dbReference type="PROSITE" id="PS50862"/>
    </source>
</evidence>
<comment type="caution">
    <text evidence="7">The sequence shown here is derived from an EMBL/GenBank/DDBJ whole genome shotgun (WGS) entry which is preliminary data.</text>
</comment>
<evidence type="ECO:0000256" key="2">
    <source>
        <dbReference type="ARBA" id="ARBA00022741"/>
    </source>
</evidence>
<keyword evidence="1" id="KW-0436">Ligase</keyword>
<dbReference type="GO" id="GO:0005739">
    <property type="term" value="C:mitochondrion"/>
    <property type="evidence" value="ECO:0007669"/>
    <property type="project" value="TreeGrafter"/>
</dbReference>
<dbReference type="InterPro" id="IPR002312">
    <property type="entry name" value="Asp/Asn-tRNA-synth_IIb"/>
</dbReference>
<dbReference type="InterPro" id="IPR012340">
    <property type="entry name" value="NA-bd_OB-fold"/>
</dbReference>
<reference evidence="7 8" key="1">
    <citation type="submission" date="2023-03" db="EMBL/GenBank/DDBJ databases">
        <title>High-quality genome of Scylla paramamosain provides insights in environmental adaptation.</title>
        <authorList>
            <person name="Zhang L."/>
        </authorList>
    </citation>
    <scope>NUCLEOTIDE SEQUENCE [LARGE SCALE GENOMIC DNA]</scope>
    <source>
        <strain evidence="7">LZ_2023a</strain>
        <tissue evidence="7">Muscle</tissue>
    </source>
</reference>
<evidence type="ECO:0000313" key="8">
    <source>
        <dbReference type="Proteomes" id="UP001487740"/>
    </source>
</evidence>
<dbReference type="Pfam" id="PF00152">
    <property type="entry name" value="tRNA-synt_2"/>
    <property type="match status" value="1"/>
</dbReference>
<organism evidence="7 8">
    <name type="scientific">Scylla paramamosain</name>
    <name type="common">Mud crab</name>
    <dbReference type="NCBI Taxonomy" id="85552"/>
    <lineage>
        <taxon>Eukaryota</taxon>
        <taxon>Metazoa</taxon>
        <taxon>Ecdysozoa</taxon>
        <taxon>Arthropoda</taxon>
        <taxon>Crustacea</taxon>
        <taxon>Multicrustacea</taxon>
        <taxon>Malacostraca</taxon>
        <taxon>Eumalacostraca</taxon>
        <taxon>Eucarida</taxon>
        <taxon>Decapoda</taxon>
        <taxon>Pleocyemata</taxon>
        <taxon>Brachyura</taxon>
        <taxon>Eubrachyura</taxon>
        <taxon>Portunoidea</taxon>
        <taxon>Portunidae</taxon>
        <taxon>Portuninae</taxon>
        <taxon>Scylla</taxon>
    </lineage>
</organism>
<sequence>MAVMLAAVRLGATRHGRSYSRIVTLLRDKPLQRHVEVNGWVKAVRRQKERTFVDLDDGSCVKNLQVVVPSTQRPPGLTFHAAVRAQGELRPSPHPAQEVELWADQMEVISVWKTRHTRSDRRLSSLYSNIFDRHGFTCIDTPVLTANDCEGGGEVFSIQATPGSQNHSRGQVIHFFGHPTHLTVSGQLHLEAAASCLSKVYCFNPAFRAENSLTRRHLAEFWMVEAEEAFLGGEEGLEGVAERVEGLVKDCVEEVVEKRQEEVALHWRSCEGREALIHQALCQPFIHITHKEAVDTLIRHAPHLSVPPPAPHEDLRREHEAFLTSHAGQRPVLVTHWPQEVKPFYMATVEGRPDVALALDLLLPEVGETAGGGVREPSTDVLLQRLPQDTQRGLQWYLEMRGLGGAPPTAGFGLGFERLERLSSVSPPPHGLVHTDAWETERNRPEHCAKGVYE</sequence>
<keyword evidence="2" id="KW-0547">Nucleotide-binding</keyword>
<dbReference type="InterPro" id="IPR045864">
    <property type="entry name" value="aa-tRNA-synth_II/BPL/LPL"/>
</dbReference>
<keyword evidence="4" id="KW-0648">Protein biosynthesis</keyword>
<dbReference type="InterPro" id="IPR004365">
    <property type="entry name" value="NA-bd_OB_tRNA"/>
</dbReference>
<dbReference type="GO" id="GO:0004816">
    <property type="term" value="F:asparagine-tRNA ligase activity"/>
    <property type="evidence" value="ECO:0007669"/>
    <property type="project" value="TreeGrafter"/>
</dbReference>
<dbReference type="EMBL" id="JARAKH010001774">
    <property type="protein sequence ID" value="KAK8372572.1"/>
    <property type="molecule type" value="Genomic_DNA"/>
</dbReference>
<dbReference type="PANTHER" id="PTHR22594:SF34">
    <property type="entry name" value="ASPARAGINE--TRNA LIGASE, MITOCHONDRIAL-RELATED"/>
    <property type="match status" value="1"/>
</dbReference>
<evidence type="ECO:0000256" key="5">
    <source>
        <dbReference type="ARBA" id="ARBA00023146"/>
    </source>
</evidence>
<dbReference type="CDD" id="cd04318">
    <property type="entry name" value="EcAsnRS_like_N"/>
    <property type="match status" value="1"/>
</dbReference>
<gene>
    <name evidence="7" type="ORF">O3P69_012414</name>
</gene>
<dbReference type="GO" id="GO:0003676">
    <property type="term" value="F:nucleic acid binding"/>
    <property type="evidence" value="ECO:0007669"/>
    <property type="project" value="InterPro"/>
</dbReference>
<dbReference type="PROSITE" id="PS50862">
    <property type="entry name" value="AA_TRNA_LIGASE_II"/>
    <property type="match status" value="1"/>
</dbReference>
<evidence type="ECO:0000256" key="1">
    <source>
        <dbReference type="ARBA" id="ARBA00022598"/>
    </source>
</evidence>
<dbReference type="Proteomes" id="UP001487740">
    <property type="component" value="Unassembled WGS sequence"/>
</dbReference>
<dbReference type="AlphaFoldDB" id="A0AAW0SBT3"/>
<dbReference type="Gene3D" id="3.30.930.10">
    <property type="entry name" value="Bira Bifunctional Protein, Domain 2"/>
    <property type="match status" value="1"/>
</dbReference>
<keyword evidence="8" id="KW-1185">Reference proteome</keyword>
<dbReference type="InterPro" id="IPR006195">
    <property type="entry name" value="aa-tRNA-synth_II"/>
</dbReference>
<dbReference type="EMBL" id="JARAKH010001774">
    <property type="protein sequence ID" value="KAK8372570.1"/>
    <property type="molecule type" value="Genomic_DNA"/>
</dbReference>
<evidence type="ECO:0000256" key="3">
    <source>
        <dbReference type="ARBA" id="ARBA00022840"/>
    </source>
</evidence>
<dbReference type="PANTHER" id="PTHR22594">
    <property type="entry name" value="ASPARTYL/LYSYL-TRNA SYNTHETASE"/>
    <property type="match status" value="1"/>
</dbReference>
<dbReference type="SUPFAM" id="SSF50249">
    <property type="entry name" value="Nucleic acid-binding proteins"/>
    <property type="match status" value="1"/>
</dbReference>
<dbReference type="GO" id="GO:0005524">
    <property type="term" value="F:ATP binding"/>
    <property type="evidence" value="ECO:0007669"/>
    <property type="project" value="UniProtKB-KW"/>
</dbReference>
<dbReference type="Pfam" id="PF01336">
    <property type="entry name" value="tRNA_anti-codon"/>
    <property type="match status" value="1"/>
</dbReference>
<dbReference type="InterPro" id="IPR004364">
    <property type="entry name" value="Aa-tRNA-synt_II"/>
</dbReference>
<dbReference type="EMBL" id="JARAKH010001774">
    <property type="protein sequence ID" value="KAK8372571.1"/>
    <property type="molecule type" value="Genomic_DNA"/>
</dbReference>
<feature type="domain" description="Aminoacyl-transfer RNA synthetases class-II family profile" evidence="6">
    <location>
        <begin position="121"/>
        <end position="419"/>
    </location>
</feature>
<accession>A0AAW0SBT3</accession>
<evidence type="ECO:0000313" key="7">
    <source>
        <dbReference type="EMBL" id="KAK8372571.1"/>
    </source>
</evidence>
<protein>
    <recommendedName>
        <fullName evidence="6">Aminoacyl-transfer RNA synthetases class-II family profile domain-containing protein</fullName>
    </recommendedName>
</protein>
<dbReference type="GO" id="GO:0006421">
    <property type="term" value="P:asparaginyl-tRNA aminoacylation"/>
    <property type="evidence" value="ECO:0007669"/>
    <property type="project" value="TreeGrafter"/>
</dbReference>
<evidence type="ECO:0000256" key="4">
    <source>
        <dbReference type="ARBA" id="ARBA00022917"/>
    </source>
</evidence>
<dbReference type="Gene3D" id="2.40.50.140">
    <property type="entry name" value="Nucleic acid-binding proteins"/>
    <property type="match status" value="1"/>
</dbReference>
<dbReference type="PRINTS" id="PR01042">
    <property type="entry name" value="TRNASYNTHASP"/>
</dbReference>
<keyword evidence="5" id="KW-0030">Aminoacyl-tRNA synthetase</keyword>
<proteinExistence type="predicted"/>
<keyword evidence="3" id="KW-0067">ATP-binding</keyword>
<dbReference type="SUPFAM" id="SSF55681">
    <property type="entry name" value="Class II aaRS and biotin synthetases"/>
    <property type="match status" value="1"/>
</dbReference>